<dbReference type="GO" id="GO:0007165">
    <property type="term" value="P:signal transduction"/>
    <property type="evidence" value="ECO:0000318"/>
    <property type="project" value="GO_Central"/>
</dbReference>
<feature type="non-terminal residue" evidence="2">
    <location>
        <position position="1"/>
    </location>
</feature>
<dbReference type="GO" id="GO:0004689">
    <property type="term" value="F:phosphorylase kinase activity"/>
    <property type="evidence" value="ECO:0000318"/>
    <property type="project" value="GO_Central"/>
</dbReference>
<dbReference type="GO" id="GO:0005977">
    <property type="term" value="P:glycogen metabolic process"/>
    <property type="evidence" value="ECO:0000318"/>
    <property type="project" value="GO_Central"/>
</dbReference>
<dbReference type="HOGENOM" id="CLU_000288_63_0_1"/>
<dbReference type="SUPFAM" id="SSF56112">
    <property type="entry name" value="Protein kinase-like (PK-like)"/>
    <property type="match status" value="1"/>
</dbReference>
<dbReference type="InterPro" id="IPR000719">
    <property type="entry name" value="Prot_kinase_dom"/>
</dbReference>
<feature type="non-terminal residue" evidence="2">
    <location>
        <position position="210"/>
    </location>
</feature>
<protein>
    <recommendedName>
        <fullName evidence="1">Protein kinase domain-containing protein</fullName>
    </recommendedName>
</protein>
<dbReference type="EMBL" id="DS985242">
    <property type="protein sequence ID" value="EDV27841.1"/>
    <property type="molecule type" value="Genomic_DNA"/>
</dbReference>
<dbReference type="OMA" id="LQHEYTI"/>
<dbReference type="InterPro" id="IPR008271">
    <property type="entry name" value="Ser/Thr_kinase_AS"/>
</dbReference>
<sequence>RLQHEYTILRSLQHDNIIKALDLVVTKKESFLILPLMQGQDLFYRLGQYDHHIMPENEAKMILWQILQATQYLHHHNIIHRDIKLENVLLARPNSLSLVLCDFESSTYIQPEQELDEFRVGTLINRAPEIINELSYSFPVDCWCIGIIMYELLLGHPPFFIDRIGNRQSTMKRSHWMVLLAKTCGELLGKLLMIDPARRMKASQALQHPW</sequence>
<dbReference type="eggNOG" id="KOG0032">
    <property type="taxonomic scope" value="Eukaryota"/>
</dbReference>
<dbReference type="GO" id="GO:0005737">
    <property type="term" value="C:cytoplasm"/>
    <property type="evidence" value="ECO:0000318"/>
    <property type="project" value="GO_Central"/>
</dbReference>
<accession>B3RMF4</accession>
<dbReference type="InterPro" id="IPR011009">
    <property type="entry name" value="Kinase-like_dom_sf"/>
</dbReference>
<dbReference type="Pfam" id="PF00069">
    <property type="entry name" value="Pkinase"/>
    <property type="match status" value="1"/>
</dbReference>
<dbReference type="CTD" id="6750890"/>
<dbReference type="PROSITE" id="PS50011">
    <property type="entry name" value="PROTEIN_KINASE_DOM"/>
    <property type="match status" value="1"/>
</dbReference>
<organism evidence="2 3">
    <name type="scientific">Trichoplax adhaerens</name>
    <name type="common">Trichoplax reptans</name>
    <dbReference type="NCBI Taxonomy" id="10228"/>
    <lineage>
        <taxon>Eukaryota</taxon>
        <taxon>Metazoa</taxon>
        <taxon>Placozoa</taxon>
        <taxon>Uniplacotomia</taxon>
        <taxon>Trichoplacea</taxon>
        <taxon>Trichoplacidae</taxon>
        <taxon>Trichoplax</taxon>
    </lineage>
</organism>
<dbReference type="PhylomeDB" id="B3RMF4"/>
<dbReference type="AlphaFoldDB" id="B3RMF4"/>
<dbReference type="PANTHER" id="PTHR24347">
    <property type="entry name" value="SERINE/THREONINE-PROTEIN KINASE"/>
    <property type="match status" value="1"/>
</dbReference>
<dbReference type="OrthoDB" id="9632060at2759"/>
<dbReference type="GeneID" id="6750890"/>
<dbReference type="STRING" id="10228.B3RMF4"/>
<name>B3RMF4_TRIAD</name>
<keyword evidence="3" id="KW-1185">Reference proteome</keyword>
<dbReference type="Gene3D" id="1.10.510.10">
    <property type="entry name" value="Transferase(Phosphotransferase) domain 1"/>
    <property type="match status" value="1"/>
</dbReference>
<dbReference type="InParanoid" id="B3RMF4"/>
<dbReference type="PROSITE" id="PS00108">
    <property type="entry name" value="PROTEIN_KINASE_ST"/>
    <property type="match status" value="1"/>
</dbReference>
<evidence type="ECO:0000313" key="2">
    <source>
        <dbReference type="EMBL" id="EDV27841.1"/>
    </source>
</evidence>
<dbReference type="KEGG" id="tad:TRIADDRAFT_5186"/>
<proteinExistence type="predicted"/>
<dbReference type="SMART" id="SM00220">
    <property type="entry name" value="S_TKc"/>
    <property type="match status" value="1"/>
</dbReference>
<dbReference type="RefSeq" id="XP_002109675.1">
    <property type="nucleotide sequence ID" value="XM_002109639.1"/>
</dbReference>
<dbReference type="Proteomes" id="UP000009022">
    <property type="component" value="Unassembled WGS sequence"/>
</dbReference>
<dbReference type="Gene3D" id="3.30.200.20">
    <property type="entry name" value="Phosphorylase Kinase, domain 1"/>
    <property type="match status" value="1"/>
</dbReference>
<feature type="domain" description="Protein kinase" evidence="1">
    <location>
        <begin position="1"/>
        <end position="210"/>
    </location>
</feature>
<evidence type="ECO:0000259" key="1">
    <source>
        <dbReference type="PROSITE" id="PS50011"/>
    </source>
</evidence>
<dbReference type="GO" id="GO:0005524">
    <property type="term" value="F:ATP binding"/>
    <property type="evidence" value="ECO:0007669"/>
    <property type="project" value="InterPro"/>
</dbReference>
<dbReference type="GO" id="GO:0005964">
    <property type="term" value="C:phosphorylase kinase complex"/>
    <property type="evidence" value="ECO:0000318"/>
    <property type="project" value="GO_Central"/>
</dbReference>
<reference evidence="2 3" key="1">
    <citation type="journal article" date="2008" name="Nature">
        <title>The Trichoplax genome and the nature of placozoans.</title>
        <authorList>
            <person name="Srivastava M."/>
            <person name="Begovic E."/>
            <person name="Chapman J."/>
            <person name="Putnam N.H."/>
            <person name="Hellsten U."/>
            <person name="Kawashima T."/>
            <person name="Kuo A."/>
            <person name="Mitros T."/>
            <person name="Salamov A."/>
            <person name="Carpenter M.L."/>
            <person name="Signorovitch A.Y."/>
            <person name="Moreno M.A."/>
            <person name="Kamm K."/>
            <person name="Grimwood J."/>
            <person name="Schmutz J."/>
            <person name="Shapiro H."/>
            <person name="Grigoriev I.V."/>
            <person name="Buss L.W."/>
            <person name="Schierwater B."/>
            <person name="Dellaporta S.L."/>
            <person name="Rokhsar D.S."/>
        </authorList>
    </citation>
    <scope>NUCLEOTIDE SEQUENCE [LARGE SCALE GENOMIC DNA]</scope>
    <source>
        <strain evidence="2 3">Grell-BS-1999</strain>
    </source>
</reference>
<evidence type="ECO:0000313" key="3">
    <source>
        <dbReference type="Proteomes" id="UP000009022"/>
    </source>
</evidence>
<gene>
    <name evidence="2" type="ORF">TRIADDRAFT_5186</name>
</gene>